<feature type="signal peptide" evidence="1">
    <location>
        <begin position="1"/>
        <end position="25"/>
    </location>
</feature>
<dbReference type="OrthoDB" id="5913891at2759"/>
<keyword evidence="3" id="KW-1185">Reference proteome</keyword>
<organism evidence="2 3">
    <name type="scientific">Trichinella spiralis</name>
    <name type="common">Trichina worm</name>
    <dbReference type="NCBI Taxonomy" id="6334"/>
    <lineage>
        <taxon>Eukaryota</taxon>
        <taxon>Metazoa</taxon>
        <taxon>Ecdysozoa</taxon>
        <taxon>Nematoda</taxon>
        <taxon>Enoplea</taxon>
        <taxon>Dorylaimia</taxon>
        <taxon>Trichinellida</taxon>
        <taxon>Trichinellidae</taxon>
        <taxon>Trichinella</taxon>
    </lineage>
</organism>
<dbReference type="AlphaFoldDB" id="A0A0V1BMT1"/>
<gene>
    <name evidence="2" type="ORF">T01_3439</name>
</gene>
<evidence type="ECO:0000313" key="3">
    <source>
        <dbReference type="Proteomes" id="UP000054776"/>
    </source>
</evidence>
<evidence type="ECO:0000313" key="2">
    <source>
        <dbReference type="EMBL" id="KRY38294.1"/>
    </source>
</evidence>
<proteinExistence type="predicted"/>
<keyword evidence="1" id="KW-0732">Signal</keyword>
<reference evidence="2 3" key="1">
    <citation type="submission" date="2015-01" db="EMBL/GenBank/DDBJ databases">
        <title>Evolution of Trichinella species and genotypes.</title>
        <authorList>
            <person name="Korhonen P.K."/>
            <person name="Edoardo P."/>
            <person name="Giuseppe L.R."/>
            <person name="Gasser R.B."/>
        </authorList>
    </citation>
    <scope>NUCLEOTIDE SEQUENCE [LARGE SCALE GENOMIC DNA]</scope>
    <source>
        <strain evidence="2">ISS3</strain>
    </source>
</reference>
<feature type="chain" id="PRO_5006875289" evidence="1">
    <location>
        <begin position="26"/>
        <end position="88"/>
    </location>
</feature>
<name>A0A0V1BMT1_TRISP</name>
<accession>A0A0V1BMT1</accession>
<sequence>MSILDKNSKMKFLLGIFLVALCVFAETPLDMLVNNEAGQRCVKGPCKAQWQAYEEAWNSNDYAAAKTASKAFNDCFVGCRFGNQNRNG</sequence>
<protein>
    <submittedName>
        <fullName evidence="2">Uncharacterized protein</fullName>
    </submittedName>
</protein>
<comment type="caution">
    <text evidence="2">The sequence shown here is derived from an EMBL/GenBank/DDBJ whole genome shotgun (WGS) entry which is preliminary data.</text>
</comment>
<dbReference type="InParanoid" id="A0A0V1BMT1"/>
<evidence type="ECO:0000256" key="1">
    <source>
        <dbReference type="SAM" id="SignalP"/>
    </source>
</evidence>
<dbReference type="EMBL" id="JYDH01000026">
    <property type="protein sequence ID" value="KRY38294.1"/>
    <property type="molecule type" value="Genomic_DNA"/>
</dbReference>
<dbReference type="Proteomes" id="UP000054776">
    <property type="component" value="Unassembled WGS sequence"/>
</dbReference>